<evidence type="ECO:0000256" key="2">
    <source>
        <dbReference type="ARBA" id="ARBA00022448"/>
    </source>
</evidence>
<dbReference type="Proteomes" id="UP001595901">
    <property type="component" value="Unassembled WGS sequence"/>
</dbReference>
<comment type="function">
    <text evidence="8">F(1)F(0) ATP synthase produces ATP from ADP in the presence of a proton or sodium gradient. F-type ATPases consist of two structural domains, F(1) containing the extramembraneous catalytic core and F(0) containing the membrane proton channel, linked together by a central stalk and a peripheral stalk. During catalysis, ATP synthesis in the catalytic domain of F(1) is coupled via a rotary mechanism of the central stalk subunits to proton translocation.</text>
</comment>
<keyword evidence="10" id="KW-1185">Reference proteome</keyword>
<evidence type="ECO:0000256" key="7">
    <source>
        <dbReference type="ARBA" id="ARBA00023310"/>
    </source>
</evidence>
<comment type="subcellular location">
    <subcellularLocation>
        <location evidence="8">Cell membrane</location>
        <topology evidence="8">Peripheral membrane protein</topology>
    </subcellularLocation>
    <subcellularLocation>
        <location evidence="1">Membrane</location>
    </subcellularLocation>
</comment>
<dbReference type="InterPro" id="IPR026015">
    <property type="entry name" value="ATP_synth_OSCP/delta_N_sf"/>
</dbReference>
<dbReference type="HAMAP" id="MF_01416">
    <property type="entry name" value="ATP_synth_delta_bact"/>
    <property type="match status" value="1"/>
</dbReference>
<comment type="function">
    <text evidence="8">This protein is part of the stalk that links CF(0) to CF(1). It either transmits conformational changes from CF(0) to CF(1) or is implicated in proton conduction.</text>
</comment>
<dbReference type="RefSeq" id="WP_380429587.1">
    <property type="nucleotide sequence ID" value="NZ_JBHSAC010000013.1"/>
</dbReference>
<keyword evidence="6 8" id="KW-0472">Membrane</keyword>
<keyword evidence="2 8" id="KW-0813">Transport</keyword>
<keyword evidence="7 8" id="KW-0066">ATP synthesis</keyword>
<comment type="similarity">
    <text evidence="8">Belongs to the ATPase delta chain family.</text>
</comment>
<dbReference type="NCBIfam" id="NF004401">
    <property type="entry name" value="PRK05758.2-1"/>
    <property type="match status" value="1"/>
</dbReference>
<name>A0ABV8CYY3_9STRE</name>
<proteinExistence type="inferred from homology"/>
<dbReference type="PRINTS" id="PR00125">
    <property type="entry name" value="ATPASEDELTA"/>
</dbReference>
<evidence type="ECO:0000256" key="4">
    <source>
        <dbReference type="ARBA" id="ARBA00022781"/>
    </source>
</evidence>
<dbReference type="SUPFAM" id="SSF47928">
    <property type="entry name" value="N-terminal domain of the delta subunit of the F1F0-ATP synthase"/>
    <property type="match status" value="1"/>
</dbReference>
<evidence type="ECO:0000256" key="8">
    <source>
        <dbReference type="HAMAP-Rule" id="MF_01416"/>
    </source>
</evidence>
<dbReference type="NCBIfam" id="TIGR01145">
    <property type="entry name" value="ATP_synt_delta"/>
    <property type="match status" value="1"/>
</dbReference>
<keyword evidence="8" id="KW-0139">CF(1)</keyword>
<dbReference type="PANTHER" id="PTHR11910">
    <property type="entry name" value="ATP SYNTHASE DELTA CHAIN"/>
    <property type="match status" value="1"/>
</dbReference>
<evidence type="ECO:0000313" key="10">
    <source>
        <dbReference type="Proteomes" id="UP001595901"/>
    </source>
</evidence>
<organism evidence="9 10">
    <name type="scientific">Streptococcus dentapri</name>
    <dbReference type="NCBI Taxonomy" id="573564"/>
    <lineage>
        <taxon>Bacteria</taxon>
        <taxon>Bacillati</taxon>
        <taxon>Bacillota</taxon>
        <taxon>Bacilli</taxon>
        <taxon>Lactobacillales</taxon>
        <taxon>Streptococcaceae</taxon>
        <taxon>Streptococcus</taxon>
    </lineage>
</organism>
<evidence type="ECO:0000256" key="3">
    <source>
        <dbReference type="ARBA" id="ARBA00022475"/>
    </source>
</evidence>
<evidence type="ECO:0000313" key="9">
    <source>
        <dbReference type="EMBL" id="MFC3931483.1"/>
    </source>
</evidence>
<gene>
    <name evidence="8" type="primary">atpH</name>
    <name evidence="9" type="ORF">ACFOSE_01530</name>
</gene>
<dbReference type="Pfam" id="PF00213">
    <property type="entry name" value="OSCP"/>
    <property type="match status" value="1"/>
</dbReference>
<protein>
    <recommendedName>
        <fullName evidence="8">ATP synthase subunit delta</fullName>
    </recommendedName>
    <alternativeName>
        <fullName evidence="8">ATP synthase F(1) sector subunit delta</fullName>
    </alternativeName>
    <alternativeName>
        <fullName evidence="8">F-type ATPase subunit delta</fullName>
        <shortName evidence="8">F-ATPase subunit delta</shortName>
    </alternativeName>
</protein>
<keyword evidence="4 8" id="KW-0375">Hydrogen ion transport</keyword>
<accession>A0ABV8CYY3</accession>
<dbReference type="EMBL" id="JBHSAC010000013">
    <property type="protein sequence ID" value="MFC3931483.1"/>
    <property type="molecule type" value="Genomic_DNA"/>
</dbReference>
<reference evidence="10" key="1">
    <citation type="journal article" date="2019" name="Int. J. Syst. Evol. Microbiol.">
        <title>The Global Catalogue of Microorganisms (GCM) 10K type strain sequencing project: providing services to taxonomists for standard genome sequencing and annotation.</title>
        <authorList>
            <consortium name="The Broad Institute Genomics Platform"/>
            <consortium name="The Broad Institute Genome Sequencing Center for Infectious Disease"/>
            <person name="Wu L."/>
            <person name="Ma J."/>
        </authorList>
    </citation>
    <scope>NUCLEOTIDE SEQUENCE [LARGE SCALE GENOMIC DNA]</scope>
    <source>
        <strain evidence="10">CCUG 58728</strain>
    </source>
</reference>
<sequence length="178" mass="20247">MDRKLQAVIEQYADSLAQVVLEKGLVSEIQDEISICLSVFEENSLSTYLSSLAIARDDKVKVVRLFQASSSDYLKNFFEIILQNERESLIEPIFKAVQHKLIQATREFPLTVTSAVALSDQQKERVLDLANRKFEIRAQDIVEDIDQSIIGGFIIEANNQIIDASIRSQLQQLKNNFK</sequence>
<dbReference type="Gene3D" id="1.10.520.20">
    <property type="entry name" value="N-terminal domain of the delta subunit of the F1F0-ATP synthase"/>
    <property type="match status" value="1"/>
</dbReference>
<keyword evidence="5 8" id="KW-0406">Ion transport</keyword>
<comment type="caution">
    <text evidence="9">The sequence shown here is derived from an EMBL/GenBank/DDBJ whole genome shotgun (WGS) entry which is preliminary data.</text>
</comment>
<keyword evidence="3 8" id="KW-1003">Cell membrane</keyword>
<evidence type="ECO:0000256" key="5">
    <source>
        <dbReference type="ARBA" id="ARBA00023065"/>
    </source>
</evidence>
<evidence type="ECO:0000256" key="6">
    <source>
        <dbReference type="ARBA" id="ARBA00023136"/>
    </source>
</evidence>
<dbReference type="InterPro" id="IPR000711">
    <property type="entry name" value="ATPase_OSCP/dsu"/>
</dbReference>
<evidence type="ECO:0000256" key="1">
    <source>
        <dbReference type="ARBA" id="ARBA00004370"/>
    </source>
</evidence>